<dbReference type="Gene3D" id="1.10.10.1020">
    <property type="entry name" value="RecBCD complex, subunit RecD, N-terminal domain"/>
    <property type="match status" value="1"/>
</dbReference>
<dbReference type="InterPro" id="IPR049550">
    <property type="entry name" value="RecD_N"/>
</dbReference>
<keyword evidence="4 11" id="KW-0378">Hydrolase</keyword>
<dbReference type="GO" id="GO:0016887">
    <property type="term" value="F:ATP hydrolysis activity"/>
    <property type="evidence" value="ECO:0007669"/>
    <property type="project" value="RHEA"/>
</dbReference>
<keyword evidence="2 11" id="KW-0547">Nucleotide-binding</keyword>
<dbReference type="InterPro" id="IPR041851">
    <property type="entry name" value="RecD_N_sf"/>
</dbReference>
<dbReference type="GO" id="GO:0009338">
    <property type="term" value="C:exodeoxyribonuclease V complex"/>
    <property type="evidence" value="ECO:0007669"/>
    <property type="project" value="InterPro"/>
</dbReference>
<comment type="similarity">
    <text evidence="11">Belongs to the RecD family.</text>
</comment>
<feature type="binding site" evidence="11">
    <location>
        <begin position="176"/>
        <end position="183"/>
    </location>
    <ligand>
        <name>ATP</name>
        <dbReference type="ChEBI" id="CHEBI:30616"/>
    </ligand>
</feature>
<dbReference type="HAMAP" id="MF_01487">
    <property type="entry name" value="RecD"/>
    <property type="match status" value="1"/>
</dbReference>
<comment type="miscellaneous">
    <text evidence="11">In the RecBCD complex, RecB has a slow 3'-5' helicase, an exonuclease activity and loads RecA onto ssDNA, RecD has a fast 5'-3' helicase activity, while RecC stimulates the ATPase and processivity of the RecB helicase and contributes to recognition of the Chi site.</text>
</comment>
<name>A0A4R4JZ51_9GAMM</name>
<evidence type="ECO:0000313" key="13">
    <source>
        <dbReference type="EMBL" id="TDB59442.1"/>
    </source>
</evidence>
<evidence type="ECO:0000256" key="6">
    <source>
        <dbReference type="ARBA" id="ARBA00022839"/>
    </source>
</evidence>
<dbReference type="CDD" id="cd18809">
    <property type="entry name" value="SF1_C_RecD"/>
    <property type="match status" value="1"/>
</dbReference>
<proteinExistence type="inferred from homology"/>
<keyword evidence="8 11" id="KW-0238">DNA-binding</keyword>
<protein>
    <recommendedName>
        <fullName evidence="11">RecBCD enzyme subunit RecD</fullName>
        <ecNumber evidence="11">5.6.2.3</ecNumber>
    </recommendedName>
    <alternativeName>
        <fullName evidence="11">DNA 5'-3' helicase subunit RecD</fullName>
    </alternativeName>
    <alternativeName>
        <fullName evidence="11">Exonuclease V subunit RecD</fullName>
        <shortName evidence="11">ExoV subunit RecD</shortName>
    </alternativeName>
    <alternativeName>
        <fullName evidence="11">Helicase/nuclease RecBCD subunit RecD</fullName>
    </alternativeName>
</protein>
<dbReference type="GO" id="GO:0017116">
    <property type="term" value="F:single-stranded DNA helicase activity"/>
    <property type="evidence" value="ECO:0007669"/>
    <property type="project" value="TreeGrafter"/>
</dbReference>
<dbReference type="SUPFAM" id="SSF52540">
    <property type="entry name" value="P-loop containing nucleoside triphosphate hydrolases"/>
    <property type="match status" value="2"/>
</dbReference>
<accession>A0A4R4JZ51</accession>
<keyword evidence="9 11" id="KW-0234">DNA repair</keyword>
<organism evidence="13 14">
    <name type="scientific">Photorhabdus khanii subsp. guanajuatensis</name>
    <dbReference type="NCBI Taxonomy" id="2100166"/>
    <lineage>
        <taxon>Bacteria</taxon>
        <taxon>Pseudomonadati</taxon>
        <taxon>Pseudomonadota</taxon>
        <taxon>Gammaproteobacteria</taxon>
        <taxon>Enterobacterales</taxon>
        <taxon>Morganellaceae</taxon>
        <taxon>Photorhabdus</taxon>
    </lineage>
</organism>
<dbReference type="InterPro" id="IPR027417">
    <property type="entry name" value="P-loop_NTPase"/>
</dbReference>
<keyword evidence="10 11" id="KW-0413">Isomerase</keyword>
<dbReference type="CDD" id="cd17933">
    <property type="entry name" value="DEXSc_RecD-like"/>
    <property type="match status" value="1"/>
</dbReference>
<dbReference type="FunFam" id="3.40.50.300:FF:000912">
    <property type="entry name" value="RecBCD enzyme subunit RecD"/>
    <property type="match status" value="1"/>
</dbReference>
<evidence type="ECO:0000313" key="14">
    <source>
        <dbReference type="Proteomes" id="UP000295598"/>
    </source>
</evidence>
<dbReference type="RefSeq" id="WP_132354040.1">
    <property type="nucleotide sequence ID" value="NZ_CAWOJO010000011.1"/>
</dbReference>
<dbReference type="GO" id="GO:0003677">
    <property type="term" value="F:DNA binding"/>
    <property type="evidence" value="ECO:0007669"/>
    <property type="project" value="UniProtKB-UniRule"/>
</dbReference>
<dbReference type="GO" id="GO:0008854">
    <property type="term" value="F:exodeoxyribonuclease V activity"/>
    <property type="evidence" value="ECO:0007669"/>
    <property type="project" value="InterPro"/>
</dbReference>
<evidence type="ECO:0000256" key="1">
    <source>
        <dbReference type="ARBA" id="ARBA00022722"/>
    </source>
</evidence>
<dbReference type="EC" id="5.6.2.3" evidence="11"/>
<keyword evidence="6 11" id="KW-0269">Exonuclease</keyword>
<dbReference type="PANTHER" id="PTHR43788:SF6">
    <property type="entry name" value="DNA HELICASE B"/>
    <property type="match status" value="1"/>
</dbReference>
<evidence type="ECO:0000256" key="4">
    <source>
        <dbReference type="ARBA" id="ARBA00022801"/>
    </source>
</evidence>
<dbReference type="Pfam" id="PF13245">
    <property type="entry name" value="AAA_19"/>
    <property type="match status" value="1"/>
</dbReference>
<comment type="catalytic activity">
    <reaction evidence="11">
        <text>ATP + H2O = ADP + phosphate + H(+)</text>
        <dbReference type="Rhea" id="RHEA:13065"/>
        <dbReference type="ChEBI" id="CHEBI:15377"/>
        <dbReference type="ChEBI" id="CHEBI:15378"/>
        <dbReference type="ChEBI" id="CHEBI:30616"/>
        <dbReference type="ChEBI" id="CHEBI:43474"/>
        <dbReference type="ChEBI" id="CHEBI:456216"/>
        <dbReference type="EC" id="5.6.2.3"/>
    </reaction>
</comment>
<comment type="caution">
    <text evidence="13">The sequence shown here is derived from an EMBL/GenBank/DDBJ whole genome shotgun (WGS) entry which is preliminary data.</text>
</comment>
<keyword evidence="5 11" id="KW-0347">Helicase</keyword>
<dbReference type="NCBIfam" id="TIGR01447">
    <property type="entry name" value="recD"/>
    <property type="match status" value="1"/>
</dbReference>
<keyword evidence="3 11" id="KW-0227">DNA damage</keyword>
<evidence type="ECO:0000256" key="2">
    <source>
        <dbReference type="ARBA" id="ARBA00022741"/>
    </source>
</evidence>
<keyword evidence="1 11" id="KW-0540">Nuclease</keyword>
<dbReference type="NCBIfam" id="NF008127">
    <property type="entry name" value="PRK10875.1"/>
    <property type="match status" value="1"/>
</dbReference>
<comment type="function">
    <text evidence="11">A helicase/nuclease that prepares dsDNA breaks (DSB) for recombinational DNA repair. Binds to DSBs and unwinds DNA via a highly rapid and processive ATP-dependent bidirectional helicase activity. Unwinds dsDNA until it encounters a Chi (crossover hotspot instigator) sequence from the 3' direction. Cuts ssDNA a few nucleotides 3' to the Chi site. The properties and activities of the enzyme are changed at Chi. The Chi-altered holoenzyme produces a long 3'-ssDNA overhang and facilitates RecA-binding to the ssDNA for homologous DNA recombination and repair. Holoenzyme degrades any linearized DNA that is unable to undergo homologous recombination. In the holoenzyme this subunit has ssDNA-dependent ATPase and 5'-3' helicase activity. When added to pre-assembled RecBC greatly stimulates nuclease activity and augments holoenzyme processivity. Negatively regulates the RecA-loading ability of RecBCD.</text>
</comment>
<dbReference type="Pfam" id="PF21185">
    <property type="entry name" value="RecD_N"/>
    <property type="match status" value="1"/>
</dbReference>
<dbReference type="PANTHER" id="PTHR43788">
    <property type="entry name" value="DNA2/NAM7 HELICASE FAMILY MEMBER"/>
    <property type="match status" value="1"/>
</dbReference>
<dbReference type="FunFam" id="3.40.50.300:FF:000965">
    <property type="entry name" value="RecBCD enzyme subunit RecD"/>
    <property type="match status" value="1"/>
</dbReference>
<dbReference type="Proteomes" id="UP000295598">
    <property type="component" value="Unassembled WGS sequence"/>
</dbReference>
<evidence type="ECO:0000256" key="8">
    <source>
        <dbReference type="ARBA" id="ARBA00023125"/>
    </source>
</evidence>
<dbReference type="InterPro" id="IPR027785">
    <property type="entry name" value="UvrD-like_helicase_C"/>
</dbReference>
<evidence type="ECO:0000259" key="12">
    <source>
        <dbReference type="SMART" id="SM00382"/>
    </source>
</evidence>
<evidence type="ECO:0000256" key="5">
    <source>
        <dbReference type="ARBA" id="ARBA00022806"/>
    </source>
</evidence>
<dbReference type="Gene3D" id="3.40.50.300">
    <property type="entry name" value="P-loop containing nucleotide triphosphate hydrolases"/>
    <property type="match status" value="3"/>
</dbReference>
<dbReference type="EMBL" id="PUJY01000011">
    <property type="protein sequence ID" value="TDB59442.1"/>
    <property type="molecule type" value="Genomic_DNA"/>
</dbReference>
<dbReference type="InterPro" id="IPR003593">
    <property type="entry name" value="AAA+_ATPase"/>
</dbReference>
<dbReference type="GO" id="GO:0043139">
    <property type="term" value="F:5'-3' DNA helicase activity"/>
    <property type="evidence" value="ECO:0007669"/>
    <property type="project" value="UniProtKB-UniRule"/>
</dbReference>
<evidence type="ECO:0000256" key="3">
    <source>
        <dbReference type="ARBA" id="ARBA00022763"/>
    </source>
</evidence>
<dbReference type="GO" id="GO:0005524">
    <property type="term" value="F:ATP binding"/>
    <property type="evidence" value="ECO:0007669"/>
    <property type="project" value="UniProtKB-UniRule"/>
</dbReference>
<dbReference type="GO" id="GO:0000724">
    <property type="term" value="P:double-strand break repair via homologous recombination"/>
    <property type="evidence" value="ECO:0007669"/>
    <property type="project" value="UniProtKB-UniRule"/>
</dbReference>
<sequence length="621" mass="68844">MISLLRQAVDLRLLRSLDLQFAHTLIEDEDPVLLLVMALLSAETGTGHVCLPVNRITPEHFFDGRHREFAEQLWQIAGRPDEQSLLVVLENCAAVSSGFQPTPVVLSHDRLYLQRMWQSECQVAAFFSANQSADSIQEEQLRTILDELFILSDETVDWQRVAAAVAVTSRVSVISGGPGTGKTTTVAKLLAALIKLNPDKKQVIQLAAPTGKAAARLTESLNSAVRKLPLTEKQFESMPNQAQTIHRLLGAQPDSQRLRYDRDNPLNLDVLVVDEASMVDLPMIARLIDALPPKAKIVLLGDRDQLASVEAGAVLGDICRFAELGYSAVRAEQLSRLTGCHLVAGDQKNAPEVRDRLCLLRKSYRFDANSGIGKLAAAVNQGKSREALSILQQPLNDICFYPLSGDEDYQRLLTETVSGYHSYLQRVAKQAPAKEILAEFNRYRLLCALREGPFGVSGLNERIEQLLHRQGLIRRPAGIFSRGYAGRPVMIARNDSTLGLFNGDIGIMLRDENNELRAYFQLPDGQIKGIQPSRLPQHETAYVMTVHKSQGSEFEHTALVLPTQFVPVVSRELVYTAMTRAREKLTLYAHEAVLRQAIQTPTQRRSGLAERLSLLDIIASG</sequence>
<evidence type="ECO:0000256" key="7">
    <source>
        <dbReference type="ARBA" id="ARBA00022840"/>
    </source>
</evidence>
<evidence type="ECO:0000256" key="11">
    <source>
        <dbReference type="HAMAP-Rule" id="MF_01487"/>
    </source>
</evidence>
<dbReference type="InterPro" id="IPR006344">
    <property type="entry name" value="RecD"/>
</dbReference>
<reference evidence="13 14" key="1">
    <citation type="journal article" date="2019" name="Int. J. Syst. Evol. Microbiol.">
        <title>Photorhabdus khanii subsp. guanajuatensis subsp. nov., isolated from Heterorhabditis atacamensis, and Photorhabdus luminescens subsp. mexicana subsp. nov., isolated from Heterorhabditis mexicana entomopathogenic nematodes.</title>
        <authorList>
            <person name="Machado R.A.R."/>
            <person name="Bruno P."/>
            <person name="Arce C.C.M."/>
            <person name="Liechti N."/>
            <person name="Kohler A."/>
            <person name="Bernal J."/>
            <person name="Bruggmann R."/>
            <person name="Turlings T.C.J."/>
        </authorList>
    </citation>
    <scope>NUCLEOTIDE SEQUENCE [LARGE SCALE GENOMIC DNA]</scope>
    <source>
        <strain evidence="13 14">MEX20-17</strain>
    </source>
</reference>
<dbReference type="InterPro" id="IPR050534">
    <property type="entry name" value="Coronavir_polyprotein_1ab"/>
</dbReference>
<evidence type="ECO:0000256" key="9">
    <source>
        <dbReference type="ARBA" id="ARBA00023204"/>
    </source>
</evidence>
<comment type="subunit">
    <text evidence="11">Heterotrimer of RecB, RecC and RecD. All subunits contribute to DNA-binding.</text>
</comment>
<gene>
    <name evidence="11" type="primary">recD</name>
    <name evidence="13" type="ORF">C5467_08595</name>
</gene>
<dbReference type="Pfam" id="PF13538">
    <property type="entry name" value="UvrD_C_2"/>
    <property type="match status" value="1"/>
</dbReference>
<keyword evidence="7 11" id="KW-0067">ATP-binding</keyword>
<dbReference type="AlphaFoldDB" id="A0A4R4JZ51"/>
<dbReference type="SMART" id="SM00382">
    <property type="entry name" value="AAA"/>
    <property type="match status" value="1"/>
</dbReference>
<feature type="domain" description="AAA+ ATPase" evidence="12">
    <location>
        <begin position="168"/>
        <end position="376"/>
    </location>
</feature>
<evidence type="ECO:0000256" key="10">
    <source>
        <dbReference type="ARBA" id="ARBA00023235"/>
    </source>
</evidence>